<dbReference type="Pfam" id="PF01740">
    <property type="entry name" value="STAS"/>
    <property type="match status" value="1"/>
</dbReference>
<feature type="compositionally biased region" description="Basic and acidic residues" evidence="3">
    <location>
        <begin position="1"/>
        <end position="10"/>
    </location>
</feature>
<dbReference type="RefSeq" id="WP_378244269.1">
    <property type="nucleotide sequence ID" value="NZ_JBHSKF010000002.1"/>
</dbReference>
<dbReference type="PANTHER" id="PTHR33495:SF13">
    <property type="entry name" value="ANTI-SIGMA-F FACTOR ANTAGONIST RSFB"/>
    <property type="match status" value="1"/>
</dbReference>
<dbReference type="Gene3D" id="3.30.750.24">
    <property type="entry name" value="STAS domain"/>
    <property type="match status" value="1"/>
</dbReference>
<evidence type="ECO:0000256" key="3">
    <source>
        <dbReference type="SAM" id="MobiDB-lite"/>
    </source>
</evidence>
<sequence length="142" mass="15020">MKPASDERTPDGGAHPTLPPPHEQLLTLRSAERHDAVVVAAAGAIDGLTAPRLAAAIDAAYDGLGERVLIVDLAEIDFLGSAGLRVLRDAASEAVTRRGLDQLRVVVDQSRPVIRPIEIVGFDQFLALFHTVEDALTAGEPS</sequence>
<dbReference type="PANTHER" id="PTHR33495">
    <property type="entry name" value="ANTI-SIGMA FACTOR ANTAGONIST TM_1081-RELATED-RELATED"/>
    <property type="match status" value="1"/>
</dbReference>
<organism evidence="5 6">
    <name type="scientific">Actinokineospora guangxiensis</name>
    <dbReference type="NCBI Taxonomy" id="1490288"/>
    <lineage>
        <taxon>Bacteria</taxon>
        <taxon>Bacillati</taxon>
        <taxon>Actinomycetota</taxon>
        <taxon>Actinomycetes</taxon>
        <taxon>Pseudonocardiales</taxon>
        <taxon>Pseudonocardiaceae</taxon>
        <taxon>Actinokineospora</taxon>
    </lineage>
</organism>
<comment type="caution">
    <text evidence="5">The sequence shown here is derived from an EMBL/GenBank/DDBJ whole genome shotgun (WGS) entry which is preliminary data.</text>
</comment>
<dbReference type="CDD" id="cd07043">
    <property type="entry name" value="STAS_anti-anti-sigma_factors"/>
    <property type="match status" value="1"/>
</dbReference>
<reference evidence="6" key="1">
    <citation type="journal article" date="2019" name="Int. J. Syst. Evol. Microbiol.">
        <title>The Global Catalogue of Microorganisms (GCM) 10K type strain sequencing project: providing services to taxonomists for standard genome sequencing and annotation.</title>
        <authorList>
            <consortium name="The Broad Institute Genomics Platform"/>
            <consortium name="The Broad Institute Genome Sequencing Center for Infectious Disease"/>
            <person name="Wu L."/>
            <person name="Ma J."/>
        </authorList>
    </citation>
    <scope>NUCLEOTIDE SEQUENCE [LARGE SCALE GENOMIC DNA]</scope>
    <source>
        <strain evidence="6">CCUG 59778</strain>
    </source>
</reference>
<dbReference type="PROSITE" id="PS50801">
    <property type="entry name" value="STAS"/>
    <property type="match status" value="1"/>
</dbReference>
<dbReference type="InterPro" id="IPR003658">
    <property type="entry name" value="Anti-sigma_ant"/>
</dbReference>
<evidence type="ECO:0000256" key="1">
    <source>
        <dbReference type="ARBA" id="ARBA00009013"/>
    </source>
</evidence>
<dbReference type="InterPro" id="IPR036513">
    <property type="entry name" value="STAS_dom_sf"/>
</dbReference>
<protein>
    <recommendedName>
        <fullName evidence="2">Anti-sigma factor antagonist</fullName>
    </recommendedName>
</protein>
<dbReference type="NCBIfam" id="TIGR00377">
    <property type="entry name" value="ant_ant_sig"/>
    <property type="match status" value="1"/>
</dbReference>
<evidence type="ECO:0000313" key="6">
    <source>
        <dbReference type="Proteomes" id="UP001596157"/>
    </source>
</evidence>
<proteinExistence type="inferred from homology"/>
<dbReference type="Proteomes" id="UP001596157">
    <property type="component" value="Unassembled WGS sequence"/>
</dbReference>
<name>A0ABW0EKB3_9PSEU</name>
<keyword evidence="6" id="KW-1185">Reference proteome</keyword>
<evidence type="ECO:0000259" key="4">
    <source>
        <dbReference type="PROSITE" id="PS50801"/>
    </source>
</evidence>
<dbReference type="EMBL" id="JBHSKF010000002">
    <property type="protein sequence ID" value="MFC5286384.1"/>
    <property type="molecule type" value="Genomic_DNA"/>
</dbReference>
<dbReference type="SUPFAM" id="SSF52091">
    <property type="entry name" value="SpoIIaa-like"/>
    <property type="match status" value="1"/>
</dbReference>
<feature type="region of interest" description="Disordered" evidence="3">
    <location>
        <begin position="1"/>
        <end position="21"/>
    </location>
</feature>
<gene>
    <name evidence="5" type="ORF">ACFPM7_04915</name>
</gene>
<evidence type="ECO:0000313" key="5">
    <source>
        <dbReference type="EMBL" id="MFC5286384.1"/>
    </source>
</evidence>
<dbReference type="InterPro" id="IPR002645">
    <property type="entry name" value="STAS_dom"/>
</dbReference>
<feature type="domain" description="STAS" evidence="4">
    <location>
        <begin position="26"/>
        <end position="139"/>
    </location>
</feature>
<comment type="similarity">
    <text evidence="1 2">Belongs to the anti-sigma-factor antagonist family.</text>
</comment>
<accession>A0ABW0EKB3</accession>
<evidence type="ECO:0000256" key="2">
    <source>
        <dbReference type="RuleBase" id="RU003749"/>
    </source>
</evidence>